<protein>
    <recommendedName>
        <fullName evidence="4">Membrane protein YqhR</fullName>
    </recommendedName>
</protein>
<gene>
    <name evidence="2" type="ORF">GS3922_04090</name>
</gene>
<dbReference type="EMBL" id="CP014342">
    <property type="protein sequence ID" value="AMX82927.1"/>
    <property type="molecule type" value="Genomic_DNA"/>
</dbReference>
<keyword evidence="1" id="KW-1133">Transmembrane helix</keyword>
<sequence length="176" mass="19641">MMAEQKGKLEQEKRERPMTLLQKTLIIGFVGGVFWSLIGYLAYFFNFSEISPNMVLIPWVAGDWKYGKTGNYVAIALIGVISIAAALLYYALLRNIRGMWAGILYGAALWAVVFYLFNPLFPNVQPVADLEPNTVITTLCLYILYGVFVGYSISFETQEMNRPSQSAGKEAAKEGS</sequence>
<accession>A0ABN4NEQ6</accession>
<evidence type="ECO:0000256" key="1">
    <source>
        <dbReference type="SAM" id="Phobius"/>
    </source>
</evidence>
<dbReference type="Pfam" id="PF11085">
    <property type="entry name" value="YqhR"/>
    <property type="match status" value="1"/>
</dbReference>
<dbReference type="InterPro" id="IPR024563">
    <property type="entry name" value="YqhR"/>
</dbReference>
<feature type="transmembrane region" description="Helical" evidence="1">
    <location>
        <begin position="20"/>
        <end position="45"/>
    </location>
</feature>
<dbReference type="Proteomes" id="UP000076226">
    <property type="component" value="Chromosome"/>
</dbReference>
<dbReference type="RefSeq" id="WP_063165304.1">
    <property type="nucleotide sequence ID" value="NZ_CP014342.1"/>
</dbReference>
<dbReference type="GeneID" id="32409222"/>
<evidence type="ECO:0008006" key="4">
    <source>
        <dbReference type="Google" id="ProtNLM"/>
    </source>
</evidence>
<name>A0ABN4NEQ6_9BACL</name>
<keyword evidence="1" id="KW-0812">Transmembrane</keyword>
<feature type="transmembrane region" description="Helical" evidence="1">
    <location>
        <begin position="99"/>
        <end position="121"/>
    </location>
</feature>
<organism evidence="2 3">
    <name type="scientific">Geobacillus subterraneus</name>
    <dbReference type="NCBI Taxonomy" id="129338"/>
    <lineage>
        <taxon>Bacteria</taxon>
        <taxon>Bacillati</taxon>
        <taxon>Bacillota</taxon>
        <taxon>Bacilli</taxon>
        <taxon>Bacillales</taxon>
        <taxon>Anoxybacillaceae</taxon>
        <taxon>Geobacillus</taxon>
    </lineage>
</organism>
<reference evidence="2 3" key="1">
    <citation type="submission" date="2016-02" db="EMBL/GenBank/DDBJ databases">
        <title>Complete genome sequence of Geobacillus subterraneus KCTC 3922T.</title>
        <authorList>
            <person name="Lee D.-W."/>
            <person name="Lee Y.-J."/>
            <person name="Lee S.-J."/>
            <person name="Park G.-S."/>
            <person name="Lee S.-J."/>
            <person name="Shin J.-H."/>
        </authorList>
    </citation>
    <scope>NUCLEOTIDE SEQUENCE [LARGE SCALE GENOMIC DNA]</scope>
    <source>
        <strain evidence="2 3">KCTC 3922</strain>
    </source>
</reference>
<feature type="transmembrane region" description="Helical" evidence="1">
    <location>
        <begin position="72"/>
        <end position="92"/>
    </location>
</feature>
<keyword evidence="1" id="KW-0472">Membrane</keyword>
<proteinExistence type="predicted"/>
<keyword evidence="3" id="KW-1185">Reference proteome</keyword>
<feature type="transmembrane region" description="Helical" evidence="1">
    <location>
        <begin position="133"/>
        <end position="153"/>
    </location>
</feature>
<evidence type="ECO:0000313" key="2">
    <source>
        <dbReference type="EMBL" id="AMX82927.1"/>
    </source>
</evidence>
<evidence type="ECO:0000313" key="3">
    <source>
        <dbReference type="Proteomes" id="UP000076226"/>
    </source>
</evidence>